<accession>A0AA38HXW0</accession>
<reference evidence="4" key="1">
    <citation type="journal article" date="2023" name="G3 (Bethesda)">
        <title>Whole genome assemblies of Zophobas morio and Tenebrio molitor.</title>
        <authorList>
            <person name="Kaur S."/>
            <person name="Stinson S.A."/>
            <person name="diCenzo G.C."/>
        </authorList>
    </citation>
    <scope>NUCLEOTIDE SEQUENCE</scope>
    <source>
        <strain evidence="4">QUZm001</strain>
    </source>
</reference>
<keyword evidence="5" id="KW-1185">Reference proteome</keyword>
<dbReference type="PANTHER" id="PTHR24171">
    <property type="entry name" value="ANKYRIN REPEAT DOMAIN-CONTAINING PROTEIN 39-RELATED"/>
    <property type="match status" value="1"/>
</dbReference>
<dbReference type="Proteomes" id="UP001168821">
    <property type="component" value="Unassembled WGS sequence"/>
</dbReference>
<dbReference type="PANTHER" id="PTHR24171:SF9">
    <property type="entry name" value="ANKYRIN REPEAT DOMAIN-CONTAINING PROTEIN 39"/>
    <property type="match status" value="1"/>
</dbReference>
<sequence length="517" mass="59704">MLWIDYKNKAYEITPDNPVEYHKAQLATAVLENDPNTLRTLLASGGIDYVDSTNSTLLHLAIDFDQSDIVDVLLATDGVPIDAEAEQTPGFGVETPLLFAMRFDKVDIANKLIHRGADINLVDKSGNSALYYCLNAWPNCHLETAKTLLEKGADVNCAEEKNDLLTSACQMNRVDAIHLLLFYGVEVLKPERGKVTPFDVARQEIQEVLFDYIFDGDKYDMRLKTLARMRTSLLERIADYISDVWYLDDEYEELLMYEVEIMESFCLTLLMERFGHVVKYILKNYPTFQMFSSNDVRSVNNFSALVNSDYCVYVVKYINKYRLKGGLVEYATVGDYVAHLSTMKDNSRLLDLVTQLVLQGVRFNQLDAGVVYLYFGFCPLFKYMIMDPELTKTGLHQQKVLIAQLIYDVKMTVRDFIEQLTDSRLWHLESLEFALEQFCDQRVKEYGMKYNRLKCEEKVEKLPQVPLLVELARNVARQHIIDFYKVENFKTFSEVLETLPICKEIVTILTFEKKLYS</sequence>
<evidence type="ECO:0000313" key="4">
    <source>
        <dbReference type="EMBL" id="KAJ3644921.1"/>
    </source>
</evidence>
<dbReference type="SMART" id="SM00248">
    <property type="entry name" value="ANK"/>
    <property type="match status" value="5"/>
</dbReference>
<evidence type="ECO:0000256" key="3">
    <source>
        <dbReference type="PROSITE-ProRule" id="PRU00023"/>
    </source>
</evidence>
<dbReference type="PROSITE" id="PS50297">
    <property type="entry name" value="ANK_REP_REGION"/>
    <property type="match status" value="1"/>
</dbReference>
<dbReference type="InterPro" id="IPR002110">
    <property type="entry name" value="Ankyrin_rpt"/>
</dbReference>
<name>A0AA38HXW0_9CUCU</name>
<proteinExistence type="predicted"/>
<dbReference type="PROSITE" id="PS50088">
    <property type="entry name" value="ANK_REPEAT"/>
    <property type="match status" value="1"/>
</dbReference>
<comment type="caution">
    <text evidence="4">The sequence shown here is derived from an EMBL/GenBank/DDBJ whole genome shotgun (WGS) entry which is preliminary data.</text>
</comment>
<organism evidence="4 5">
    <name type="scientific">Zophobas morio</name>
    <dbReference type="NCBI Taxonomy" id="2755281"/>
    <lineage>
        <taxon>Eukaryota</taxon>
        <taxon>Metazoa</taxon>
        <taxon>Ecdysozoa</taxon>
        <taxon>Arthropoda</taxon>
        <taxon>Hexapoda</taxon>
        <taxon>Insecta</taxon>
        <taxon>Pterygota</taxon>
        <taxon>Neoptera</taxon>
        <taxon>Endopterygota</taxon>
        <taxon>Coleoptera</taxon>
        <taxon>Polyphaga</taxon>
        <taxon>Cucujiformia</taxon>
        <taxon>Tenebrionidae</taxon>
        <taxon>Zophobas</taxon>
    </lineage>
</organism>
<evidence type="ECO:0000256" key="1">
    <source>
        <dbReference type="ARBA" id="ARBA00022737"/>
    </source>
</evidence>
<evidence type="ECO:0000313" key="5">
    <source>
        <dbReference type="Proteomes" id="UP001168821"/>
    </source>
</evidence>
<feature type="repeat" description="ANK" evidence="3">
    <location>
        <begin position="92"/>
        <end position="124"/>
    </location>
</feature>
<keyword evidence="1" id="KW-0677">Repeat</keyword>
<dbReference type="Pfam" id="PF12796">
    <property type="entry name" value="Ank_2"/>
    <property type="match status" value="1"/>
</dbReference>
<dbReference type="EMBL" id="JALNTZ010000007">
    <property type="protein sequence ID" value="KAJ3644921.1"/>
    <property type="molecule type" value="Genomic_DNA"/>
</dbReference>
<evidence type="ECO:0000256" key="2">
    <source>
        <dbReference type="ARBA" id="ARBA00023043"/>
    </source>
</evidence>
<dbReference type="AlphaFoldDB" id="A0AA38HXW0"/>
<gene>
    <name evidence="4" type="ORF">Zmor_022619</name>
</gene>
<dbReference type="Gene3D" id="1.25.40.20">
    <property type="entry name" value="Ankyrin repeat-containing domain"/>
    <property type="match status" value="1"/>
</dbReference>
<dbReference type="SUPFAM" id="SSF48403">
    <property type="entry name" value="Ankyrin repeat"/>
    <property type="match status" value="1"/>
</dbReference>
<protein>
    <submittedName>
        <fullName evidence="4">Uncharacterized protein</fullName>
    </submittedName>
</protein>
<dbReference type="InterPro" id="IPR036770">
    <property type="entry name" value="Ankyrin_rpt-contain_sf"/>
</dbReference>
<keyword evidence="2 3" id="KW-0040">ANK repeat</keyword>